<dbReference type="OrthoDB" id="9794761at2"/>
<dbReference type="EMBL" id="ACIL03000007">
    <property type="protein sequence ID" value="ESL03748.1"/>
    <property type="molecule type" value="Genomic_DNA"/>
</dbReference>
<dbReference type="HOGENOM" id="CLU_039834_4_1_9"/>
<protein>
    <recommendedName>
        <fullName evidence="3">Esterase</fullName>
    </recommendedName>
</protein>
<dbReference type="STRING" id="592026.GCWU0000282_000913"/>
<dbReference type="AlphaFoldDB" id="V2Y481"/>
<proteinExistence type="predicted"/>
<dbReference type="Gene3D" id="3.40.50.1820">
    <property type="entry name" value="alpha/beta hydrolase"/>
    <property type="match status" value="1"/>
</dbReference>
<evidence type="ECO:0000313" key="1">
    <source>
        <dbReference type="EMBL" id="ESL03748.1"/>
    </source>
</evidence>
<dbReference type="eggNOG" id="COG2819">
    <property type="taxonomic scope" value="Bacteria"/>
</dbReference>
<dbReference type="Proteomes" id="UP000018227">
    <property type="component" value="Unassembled WGS sequence"/>
</dbReference>
<accession>V2Y481</accession>
<gene>
    <name evidence="1" type="ORF">GCWU0000282_000913</name>
</gene>
<evidence type="ECO:0008006" key="3">
    <source>
        <dbReference type="Google" id="ProtNLM"/>
    </source>
</evidence>
<sequence>MFEKSELNGKNILRYCRNYPKYILVQFIDENDEAGLEEEVSHIMADTEKDFAFIGIRTQDWNNELSPWKAEPVFGKEGFGGEAVKNLNFLKDSFLKLREICGLHKEVPLILGGYSLAGLFALWAGYETEGFAGIAAASPSVWFDGWTEYIADRKFNADIVYLSLGDKEAKTKNKRMAEVENSIKMQYNEYSKQEGLKRILEWNEGNHFKEVPIRMAKGFGWILNNI</sequence>
<dbReference type="SUPFAM" id="SSF53474">
    <property type="entry name" value="alpha/beta-Hydrolases"/>
    <property type="match status" value="1"/>
</dbReference>
<organism evidence="1 2">
    <name type="scientific">Catonella morbi ATCC 51271</name>
    <dbReference type="NCBI Taxonomy" id="592026"/>
    <lineage>
        <taxon>Bacteria</taxon>
        <taxon>Bacillati</taxon>
        <taxon>Bacillota</taxon>
        <taxon>Clostridia</taxon>
        <taxon>Lachnospirales</taxon>
        <taxon>Lachnospiraceae</taxon>
        <taxon>Catonella</taxon>
    </lineage>
</organism>
<name>V2Y481_9FIRM</name>
<reference evidence="1 2" key="1">
    <citation type="submission" date="2013-06" db="EMBL/GenBank/DDBJ databases">
        <authorList>
            <person name="Weinstock G."/>
            <person name="Sodergren E."/>
            <person name="Clifton S."/>
            <person name="Fulton L."/>
            <person name="Fulton B."/>
            <person name="Courtney L."/>
            <person name="Fronick C."/>
            <person name="Harrison M."/>
            <person name="Strong C."/>
            <person name="Farmer C."/>
            <person name="Delahaunty K."/>
            <person name="Markovic C."/>
            <person name="Hall O."/>
            <person name="Minx P."/>
            <person name="Tomlinson C."/>
            <person name="Mitreva M."/>
            <person name="Nelson J."/>
            <person name="Hou S."/>
            <person name="Wollam A."/>
            <person name="Pepin K.H."/>
            <person name="Johnson M."/>
            <person name="Bhonagiri V."/>
            <person name="Nash W.E."/>
            <person name="Warren W."/>
            <person name="Chinwalla A."/>
            <person name="Mardis E.R."/>
            <person name="Wilson R.K."/>
        </authorList>
    </citation>
    <scope>NUCLEOTIDE SEQUENCE [LARGE SCALE GENOMIC DNA]</scope>
    <source>
        <strain evidence="1 2">ATCC 51271</strain>
    </source>
</reference>
<dbReference type="RefSeq" id="WP_023353797.1">
    <property type="nucleotide sequence ID" value="NZ_KI535367.1"/>
</dbReference>
<comment type="caution">
    <text evidence="1">The sequence shown here is derived from an EMBL/GenBank/DDBJ whole genome shotgun (WGS) entry which is preliminary data.</text>
</comment>
<evidence type="ECO:0000313" key="2">
    <source>
        <dbReference type="Proteomes" id="UP000018227"/>
    </source>
</evidence>
<dbReference type="InterPro" id="IPR029058">
    <property type="entry name" value="AB_hydrolase_fold"/>
</dbReference>
<keyword evidence="2" id="KW-1185">Reference proteome</keyword>